<dbReference type="AlphaFoldDB" id="A0A2H5XC49"/>
<gene>
    <name evidence="1" type="ORF">HRbin17_01259</name>
</gene>
<organism evidence="1 2">
    <name type="scientific">Candidatus Fervidibacter japonicus</name>
    <dbReference type="NCBI Taxonomy" id="2035412"/>
    <lineage>
        <taxon>Bacteria</taxon>
        <taxon>Candidatus Fervidibacterota</taxon>
        <taxon>Candidatus Fervidibacter</taxon>
    </lineage>
</organism>
<evidence type="ECO:0000313" key="1">
    <source>
        <dbReference type="EMBL" id="GBC98745.1"/>
    </source>
</evidence>
<sequence length="93" mass="10626">MKVYDEGKFWESRDVERLLKVLGEYNAITAAFVEFLHSAIPEEVSIEAPILLHPQFRLYAILGREKVKNLQGLVDVLKTLSSLPYPTKPNPPF</sequence>
<name>A0A2H5XC49_9BACT</name>
<evidence type="ECO:0000313" key="2">
    <source>
        <dbReference type="Proteomes" id="UP000236173"/>
    </source>
</evidence>
<accession>A0A2H5XC49</accession>
<comment type="caution">
    <text evidence="1">The sequence shown here is derived from an EMBL/GenBank/DDBJ whole genome shotgun (WGS) entry which is preliminary data.</text>
</comment>
<protein>
    <submittedName>
        <fullName evidence="1">Uncharacterized protein</fullName>
    </submittedName>
</protein>
<reference evidence="2" key="1">
    <citation type="submission" date="2017-09" db="EMBL/GenBank/DDBJ databases">
        <title>Metaegenomics of thermophilic ammonia-oxidizing enrichment culture.</title>
        <authorList>
            <person name="Kato S."/>
            <person name="Suzuki K."/>
        </authorList>
    </citation>
    <scope>NUCLEOTIDE SEQUENCE [LARGE SCALE GENOMIC DNA]</scope>
</reference>
<proteinExistence type="predicted"/>
<dbReference type="Proteomes" id="UP000236173">
    <property type="component" value="Unassembled WGS sequence"/>
</dbReference>
<dbReference type="EMBL" id="BEHT01000015">
    <property type="protein sequence ID" value="GBC98745.1"/>
    <property type="molecule type" value="Genomic_DNA"/>
</dbReference>